<feature type="transmembrane region" description="Helical" evidence="11">
    <location>
        <begin position="55"/>
        <end position="75"/>
    </location>
</feature>
<dbReference type="GO" id="GO:0061617">
    <property type="term" value="C:MICOS complex"/>
    <property type="evidence" value="ECO:0007669"/>
    <property type="project" value="TreeGrafter"/>
</dbReference>
<keyword evidence="5 11" id="KW-0999">Mitochondrion inner membrane</keyword>
<evidence type="ECO:0000313" key="13">
    <source>
        <dbReference type="EMBL" id="PWN45798.1"/>
    </source>
</evidence>
<evidence type="ECO:0000256" key="5">
    <source>
        <dbReference type="ARBA" id="ARBA00022792"/>
    </source>
</evidence>
<accession>A0A316W9Q8</accession>
<feature type="compositionally biased region" description="Basic and acidic residues" evidence="12">
    <location>
        <begin position="226"/>
        <end position="264"/>
    </location>
</feature>
<evidence type="ECO:0000256" key="9">
    <source>
        <dbReference type="ARBA" id="ARBA00023136"/>
    </source>
</evidence>
<sequence>MASRLVASRPLRPNSSSTVLLRRPVQSAGIANRLASTAPGAPDPQLKKKRVLPRLIWYSTLGLTLFYTGSTIAAINNDRAQDWYIEKVPLASTLLDLLESQGYADSVKSSTIDGVVRTGQNIAGASARAYSAARDKIEDLSGAGTAGSGDGSALQGAKQKAQESARQAREQADEARTKAKEAAYKIERKVKSASQDAKAGAESTKESAGGLVDSLKSKADELVGRGKELAGQAEKETEKATSKVQKEGRGLLIKAKEASDKLVDDSQPLQGPIPLSHEAPAGYKAPRTDRSLQAPTHDATSSRLREDPGAPKLPKLAPSLASLSGSEPMVGQLAATIDELAAFLKDTPAAASTTAKGVLDGAQKELKGLADRLETIKRTEAARVERSLADAAVRFDKDLARARDEATRKVGEVDSAWQKRQVDERKKQRSEFEAQLRKELDTQSAIINERLKEEVVAQGIEMQRRWLRDLKKRVEEERGGRLARLDELASDLKAIEKVTLDNSSQLDLGSHVHTLWAALRSASVAALADETAPELEEGQARKRSFREELGVLRNSARATADPLIQAAVDILETSPYVDVGLENFSFLSRWFSERVAPACQRAALVPDHAGIGSHLASAVFAPLLFTRKGYVEGDDTPSTLARAQYWLDRRDLDAAAREVNSLKGWPKILAGDWLDAARARLEAQQALEIVGAQASFASLQVA</sequence>
<dbReference type="Pfam" id="PF09731">
    <property type="entry name" value="Mitofilin"/>
    <property type="match status" value="1"/>
</dbReference>
<evidence type="ECO:0000256" key="6">
    <source>
        <dbReference type="ARBA" id="ARBA00022989"/>
    </source>
</evidence>
<keyword evidence="14" id="KW-1185">Reference proteome</keyword>
<gene>
    <name evidence="13" type="ORF">IE81DRAFT_363639</name>
</gene>
<comment type="subunit">
    <text evidence="11">Component of the mitochondrial contact site and cristae organizing system (MICOS) complex.</text>
</comment>
<dbReference type="PANTHER" id="PTHR15415">
    <property type="entry name" value="MITOFILIN"/>
    <property type="match status" value="1"/>
</dbReference>
<evidence type="ECO:0000256" key="10">
    <source>
        <dbReference type="ARBA" id="ARBA00025571"/>
    </source>
</evidence>
<reference evidence="13 14" key="1">
    <citation type="journal article" date="2018" name="Mol. Biol. Evol.">
        <title>Broad Genomic Sampling Reveals a Smut Pathogenic Ancestry of the Fungal Clade Ustilaginomycotina.</title>
        <authorList>
            <person name="Kijpornyongpan T."/>
            <person name="Mondo S.J."/>
            <person name="Barry K."/>
            <person name="Sandor L."/>
            <person name="Lee J."/>
            <person name="Lipzen A."/>
            <person name="Pangilinan J."/>
            <person name="LaButti K."/>
            <person name="Hainaut M."/>
            <person name="Henrissat B."/>
            <person name="Grigoriev I.V."/>
            <person name="Spatafora J.W."/>
            <person name="Aime M.C."/>
        </authorList>
    </citation>
    <scope>NUCLEOTIDE SEQUENCE [LARGE SCALE GENOMIC DNA]</scope>
    <source>
        <strain evidence="13 14">MCA 4658</strain>
    </source>
</reference>
<evidence type="ECO:0000256" key="11">
    <source>
        <dbReference type="RuleBase" id="RU363000"/>
    </source>
</evidence>
<evidence type="ECO:0000256" key="4">
    <source>
        <dbReference type="ARBA" id="ARBA00022692"/>
    </source>
</evidence>
<dbReference type="PANTHER" id="PTHR15415:SF7">
    <property type="entry name" value="MICOS COMPLEX SUBUNIT MIC60"/>
    <property type="match status" value="1"/>
</dbReference>
<dbReference type="Proteomes" id="UP000245783">
    <property type="component" value="Unassembled WGS sequence"/>
</dbReference>
<dbReference type="OrthoDB" id="10261039at2759"/>
<dbReference type="STRING" id="1522189.A0A316W9Q8"/>
<keyword evidence="6 11" id="KW-1133">Transmembrane helix</keyword>
<proteinExistence type="inferred from homology"/>
<comment type="function">
    <text evidence="10">Component of the MICOS complex, a large protein complex of the mitochondrial inner membrane that plays crucial roles in the maintenance of crista junctions, inner membrane architecture, and formation of contact sites to the outer membrane. Plays a role in keeping cristae membranes connected to the inner boundary membrane. Also promotes protein import via the mitochondrial intermembrane space assembly (MIA) pathway.</text>
</comment>
<comment type="similarity">
    <text evidence="2 11">Belongs to the MICOS complex subunit Mic60 family.</text>
</comment>
<keyword evidence="8 11" id="KW-0496">Mitochondrion</keyword>
<keyword evidence="9 11" id="KW-0472">Membrane</keyword>
<name>A0A316W9Q8_9BASI</name>
<dbReference type="RefSeq" id="XP_025372958.1">
    <property type="nucleotide sequence ID" value="XM_025516792.1"/>
</dbReference>
<evidence type="ECO:0000256" key="8">
    <source>
        <dbReference type="ARBA" id="ARBA00023128"/>
    </source>
</evidence>
<evidence type="ECO:0000256" key="12">
    <source>
        <dbReference type="SAM" id="MobiDB-lite"/>
    </source>
</evidence>
<evidence type="ECO:0000256" key="2">
    <source>
        <dbReference type="ARBA" id="ARBA00010877"/>
    </source>
</evidence>
<feature type="compositionally biased region" description="Basic and acidic residues" evidence="12">
    <location>
        <begin position="160"/>
        <end position="190"/>
    </location>
</feature>
<evidence type="ECO:0000313" key="14">
    <source>
        <dbReference type="Proteomes" id="UP000245783"/>
    </source>
</evidence>
<dbReference type="AlphaFoldDB" id="A0A316W9Q8"/>
<keyword evidence="4 11" id="KW-0812">Transmembrane</keyword>
<evidence type="ECO:0000256" key="1">
    <source>
        <dbReference type="ARBA" id="ARBA00004434"/>
    </source>
</evidence>
<dbReference type="GeneID" id="37038662"/>
<dbReference type="InParanoid" id="A0A316W9Q8"/>
<feature type="compositionally biased region" description="Low complexity" evidence="12">
    <location>
        <begin position="310"/>
        <end position="319"/>
    </location>
</feature>
<dbReference type="InterPro" id="IPR019133">
    <property type="entry name" value="MIC60"/>
</dbReference>
<feature type="compositionally biased region" description="Polar residues" evidence="12">
    <location>
        <begin position="291"/>
        <end position="302"/>
    </location>
</feature>
<protein>
    <recommendedName>
        <fullName evidence="3 11">MICOS complex subunit MIC60</fullName>
    </recommendedName>
    <alternativeName>
        <fullName evidence="11">Mitofilin</fullName>
    </alternativeName>
</protein>
<organism evidence="13 14">
    <name type="scientific">Ceraceosorus guamensis</name>
    <dbReference type="NCBI Taxonomy" id="1522189"/>
    <lineage>
        <taxon>Eukaryota</taxon>
        <taxon>Fungi</taxon>
        <taxon>Dikarya</taxon>
        <taxon>Basidiomycota</taxon>
        <taxon>Ustilaginomycotina</taxon>
        <taxon>Exobasidiomycetes</taxon>
        <taxon>Ceraceosorales</taxon>
        <taxon>Ceraceosoraceae</taxon>
        <taxon>Ceraceosorus</taxon>
    </lineage>
</organism>
<dbReference type="EMBL" id="KZ819353">
    <property type="protein sequence ID" value="PWN45798.1"/>
    <property type="molecule type" value="Genomic_DNA"/>
</dbReference>
<comment type="subcellular location">
    <subcellularLocation>
        <location evidence="1 11">Mitochondrion inner membrane</location>
        <topology evidence="1 11">Single-pass membrane protein</topology>
    </subcellularLocation>
</comment>
<feature type="region of interest" description="Disordered" evidence="12">
    <location>
        <begin position="141"/>
        <end position="212"/>
    </location>
</feature>
<evidence type="ECO:0000256" key="7">
    <source>
        <dbReference type="ARBA" id="ARBA00023054"/>
    </source>
</evidence>
<evidence type="ECO:0000256" key="3">
    <source>
        <dbReference type="ARBA" id="ARBA00018116"/>
    </source>
</evidence>
<dbReference type="GO" id="GO:0042407">
    <property type="term" value="P:cristae formation"/>
    <property type="evidence" value="ECO:0007669"/>
    <property type="project" value="TreeGrafter"/>
</dbReference>
<feature type="region of interest" description="Disordered" evidence="12">
    <location>
        <begin position="226"/>
        <end position="319"/>
    </location>
</feature>
<keyword evidence="7" id="KW-0175">Coiled coil</keyword>